<protein>
    <submittedName>
        <fullName evidence="1">Uncharacterized protein</fullName>
    </submittedName>
</protein>
<sequence length="82" mass="9241">MLMSLSTMLNVRVFVVGDCLQTGSGEKDDMASVPVQIQGSLALLGYANRQMDIGLGLSMLKTSMYWKHFLGLRWRKYLQVKL</sequence>
<reference evidence="1 2" key="1">
    <citation type="submission" date="2014-02" db="EMBL/GenBank/DDBJ databases">
        <authorList>
            <person name="Genoscope - CEA"/>
        </authorList>
    </citation>
    <scope>NUCLEOTIDE SEQUENCE [LARGE SCALE GENOMIC DNA]</scope>
    <source>
        <strain evidence="1 2">CS03</strain>
    </source>
</reference>
<name>A0A0B6X5L7_XENBV</name>
<dbReference type="EMBL" id="FO818637">
    <property type="protein sequence ID" value="CDM88436.1"/>
    <property type="molecule type" value="Genomic_DNA"/>
</dbReference>
<dbReference type="KEGG" id="xbv:XBW1_1079"/>
<accession>A0A0B6X5L7</accession>
<evidence type="ECO:0000313" key="1">
    <source>
        <dbReference type="EMBL" id="CDM88436.1"/>
    </source>
</evidence>
<gene>
    <name evidence="1" type="ORF">XBW1_1079</name>
</gene>
<evidence type="ECO:0000313" key="2">
    <source>
        <dbReference type="Proteomes" id="UP000032930"/>
    </source>
</evidence>
<dbReference type="Proteomes" id="UP000032930">
    <property type="component" value="Chromosome"/>
</dbReference>
<dbReference type="AlphaFoldDB" id="A0A0B6X5L7"/>
<proteinExistence type="predicted"/>
<organism evidence="1 2">
    <name type="scientific">Xenorhabdus bovienii</name>
    <name type="common">Xenorhabdus nematophila subsp. bovienii</name>
    <dbReference type="NCBI Taxonomy" id="40576"/>
    <lineage>
        <taxon>Bacteria</taxon>
        <taxon>Pseudomonadati</taxon>
        <taxon>Pseudomonadota</taxon>
        <taxon>Gammaproteobacteria</taxon>
        <taxon>Enterobacterales</taxon>
        <taxon>Morganellaceae</taxon>
        <taxon>Xenorhabdus</taxon>
    </lineage>
</organism>